<organism evidence="1">
    <name type="scientific">Siphoviridae sp. ctqPo10</name>
    <dbReference type="NCBI Taxonomy" id="2827948"/>
    <lineage>
        <taxon>Viruses</taxon>
        <taxon>Duplodnaviria</taxon>
        <taxon>Heunggongvirae</taxon>
        <taxon>Uroviricota</taxon>
        <taxon>Caudoviricetes</taxon>
    </lineage>
</organism>
<proteinExistence type="predicted"/>
<name>A0A8S5SVL0_9CAUD</name>
<protein>
    <submittedName>
        <fullName evidence="1">Uncharacterized protein</fullName>
    </submittedName>
</protein>
<evidence type="ECO:0000313" key="1">
    <source>
        <dbReference type="EMBL" id="DAF54803.1"/>
    </source>
</evidence>
<sequence>MAWYYGTYSCGHEGRVNVVGKMSERQWKIDRHFEGICENCKAKQIEESNKKSMETSKEYEFPDLKGTEKQIAWANTIRLNFYEECEKRNIDINDIINNEAESKFWIDNRNCLNGKFVKEYHSQYEKKRVNELLVSLDSIKPDEIKHNGIVEIVKNNNRIVLQYEKNSDFIDLVKANKYQWDGTWYRNLTETIGDFSDRAAEIGNKLLKNGFCICIHDKDILKKAVDGKYKHEYTKWIYSRKDTTLLSIKWEGKSDKIYKDARKIKTSKWDWDTSSVIVDVSHYKEVEVFAEKNGFRFTNAAKIKIDGYIEQLNNIKEVEVK</sequence>
<reference evidence="1" key="1">
    <citation type="journal article" date="2021" name="Proc. Natl. Acad. Sci. U.S.A.">
        <title>A Catalog of Tens of Thousands of Viruses from Human Metagenomes Reveals Hidden Associations with Chronic Diseases.</title>
        <authorList>
            <person name="Tisza M.J."/>
            <person name="Buck C.B."/>
        </authorList>
    </citation>
    <scope>NUCLEOTIDE SEQUENCE</scope>
    <source>
        <strain evidence="1">CtqPo10</strain>
    </source>
</reference>
<accession>A0A8S5SVL0</accession>
<dbReference type="EMBL" id="BK032682">
    <property type="protein sequence ID" value="DAF54803.1"/>
    <property type="molecule type" value="Genomic_DNA"/>
</dbReference>